<dbReference type="InterPro" id="IPR036691">
    <property type="entry name" value="Endo/exonu/phosph_ase_sf"/>
</dbReference>
<dbReference type="Pfam" id="PF03372">
    <property type="entry name" value="Exo_endo_phos"/>
    <property type="match status" value="1"/>
</dbReference>
<gene>
    <name evidence="3" type="ORF">C7R54_12760</name>
</gene>
<keyword evidence="3" id="KW-0540">Nuclease</keyword>
<accession>A0A4Q1HL71</accession>
<name>A0A4Q1HL71_9BURK</name>
<dbReference type="GO" id="GO:0006506">
    <property type="term" value="P:GPI anchor biosynthetic process"/>
    <property type="evidence" value="ECO:0007669"/>
    <property type="project" value="TreeGrafter"/>
</dbReference>
<feature type="domain" description="Endonuclease/exonuclease/phosphatase" evidence="2">
    <location>
        <begin position="6"/>
        <end position="298"/>
    </location>
</feature>
<keyword evidence="3" id="KW-0255">Endonuclease</keyword>
<evidence type="ECO:0000259" key="2">
    <source>
        <dbReference type="Pfam" id="PF03372"/>
    </source>
</evidence>
<evidence type="ECO:0000256" key="1">
    <source>
        <dbReference type="SAM" id="MobiDB-lite"/>
    </source>
</evidence>
<dbReference type="Gene3D" id="3.60.10.10">
    <property type="entry name" value="Endonuclease/exonuclease/phosphatase"/>
    <property type="match status" value="1"/>
</dbReference>
<dbReference type="RefSeq" id="WP_129150806.1">
    <property type="nucleotide sequence ID" value="NZ_JBHSDO010000014.1"/>
</dbReference>
<keyword evidence="4" id="KW-1185">Reference proteome</keyword>
<dbReference type="EMBL" id="PYAL01000003">
    <property type="protein sequence ID" value="RXN90375.1"/>
    <property type="molecule type" value="Genomic_DNA"/>
</dbReference>
<dbReference type="InterPro" id="IPR005135">
    <property type="entry name" value="Endo/exonuclease/phosphatase"/>
</dbReference>
<dbReference type="InterPro" id="IPR051916">
    <property type="entry name" value="GPI-anchor_lipid_remodeler"/>
</dbReference>
<dbReference type="PANTHER" id="PTHR14859">
    <property type="entry name" value="CALCOFLUOR WHITE HYPERSENSITIVE PROTEIN PRECURSOR"/>
    <property type="match status" value="1"/>
</dbReference>
<keyword evidence="3" id="KW-0378">Hydrolase</keyword>
<protein>
    <submittedName>
        <fullName evidence="3">Endonuclease</fullName>
    </submittedName>
</protein>
<dbReference type="OrthoDB" id="5294090at2"/>
<dbReference type="GO" id="GO:0016020">
    <property type="term" value="C:membrane"/>
    <property type="evidence" value="ECO:0007669"/>
    <property type="project" value="GOC"/>
</dbReference>
<dbReference type="AlphaFoldDB" id="A0A4Q1HL71"/>
<sequence length="306" mass="32834">MKLVCWNIQWGRGCDGRVDLPRIVSEARRVADFDVLCVQEVSRGFDTRQGAGDGPGEGDAAGLPGGTGPDQFAELARLLPGYTVLEGVAVDLPPPAPGAPRRHFGNAIATRLPVRQVWRHSLPWPADPGVPSMPRIALEAVIDSGKGLVRVITTHLEYYSETQRLAQVEALRVMHAEACAHARRPAPLEKPGTPFAATDRPSAAIICGDFNSAAGDSAYLRMVAPMPATAGAPDFLDAWLLTHPGPVAGPARAPTTGVYDHEQWADGPFPCDFFFVTADLAQRVSRCEVDQQSAASDHQPLLLELR</sequence>
<evidence type="ECO:0000313" key="3">
    <source>
        <dbReference type="EMBL" id="RXN90375.1"/>
    </source>
</evidence>
<organism evidence="3 4">
    <name type="scientific">Achromobacter aloeverae</name>
    <dbReference type="NCBI Taxonomy" id="1750518"/>
    <lineage>
        <taxon>Bacteria</taxon>
        <taxon>Pseudomonadati</taxon>
        <taxon>Pseudomonadota</taxon>
        <taxon>Betaproteobacteria</taxon>
        <taxon>Burkholderiales</taxon>
        <taxon>Alcaligenaceae</taxon>
        <taxon>Achromobacter</taxon>
    </lineage>
</organism>
<reference evidence="3 4" key="1">
    <citation type="journal article" date="2017" name="Int. J. Syst. Evol. Microbiol.">
        <title>Achromobacter aloeverae sp. nov., isolated from the root of Aloe vera (L.) Burm.f.</title>
        <authorList>
            <person name="Kuncharoen N."/>
            <person name="Muramatsu Y."/>
            <person name="Shibata C."/>
            <person name="Kamakura Y."/>
            <person name="Nakagawa Y."/>
            <person name="Tanasupawat S."/>
        </authorList>
    </citation>
    <scope>NUCLEOTIDE SEQUENCE [LARGE SCALE GENOMIC DNA]</scope>
    <source>
        <strain evidence="3 4">AVA-1</strain>
    </source>
</reference>
<dbReference type="GO" id="GO:0004519">
    <property type="term" value="F:endonuclease activity"/>
    <property type="evidence" value="ECO:0007669"/>
    <property type="project" value="UniProtKB-KW"/>
</dbReference>
<dbReference type="PANTHER" id="PTHR14859:SF0">
    <property type="entry name" value="ENDONUCLEASE_EXONUCLEASE_PHOSPHATASE FAMILY PROTEIN, EXPRESSED"/>
    <property type="match status" value="1"/>
</dbReference>
<proteinExistence type="predicted"/>
<feature type="compositionally biased region" description="Gly residues" evidence="1">
    <location>
        <begin position="51"/>
        <end position="67"/>
    </location>
</feature>
<dbReference type="Proteomes" id="UP000290849">
    <property type="component" value="Unassembled WGS sequence"/>
</dbReference>
<comment type="caution">
    <text evidence="3">The sequence shown here is derived from an EMBL/GenBank/DDBJ whole genome shotgun (WGS) entry which is preliminary data.</text>
</comment>
<dbReference type="SUPFAM" id="SSF56219">
    <property type="entry name" value="DNase I-like"/>
    <property type="match status" value="1"/>
</dbReference>
<evidence type="ECO:0000313" key="4">
    <source>
        <dbReference type="Proteomes" id="UP000290849"/>
    </source>
</evidence>
<feature type="region of interest" description="Disordered" evidence="1">
    <location>
        <begin position="46"/>
        <end position="67"/>
    </location>
</feature>